<feature type="signal peptide" evidence="2">
    <location>
        <begin position="1"/>
        <end position="25"/>
    </location>
</feature>
<keyword evidence="4" id="KW-1185">Reference proteome</keyword>
<keyword evidence="1" id="KW-0175">Coiled coil</keyword>
<evidence type="ECO:0000256" key="1">
    <source>
        <dbReference type="SAM" id="Coils"/>
    </source>
</evidence>
<name>A0ABT7LEX1_9BURK</name>
<evidence type="ECO:0000313" key="3">
    <source>
        <dbReference type="EMBL" id="MDL5030852.1"/>
    </source>
</evidence>
<feature type="coiled-coil region" evidence="1">
    <location>
        <begin position="269"/>
        <end position="303"/>
    </location>
</feature>
<evidence type="ECO:0000313" key="4">
    <source>
        <dbReference type="Proteomes" id="UP001238603"/>
    </source>
</evidence>
<sequence length="437" mass="46214">MTKKPWRWLAISCSWMLLFPAPGWAEDVPPEKLTEAEKQRAFELEKAKMFADKEKDLITSQNELAKAKVAAATPAAAAGVTPLTGAVTGANEMSFAMYMVSLEGLERVAQALCNDLARQGVAKAFMTGKDAVEASAKDEAARRAREQLTVKLKVAKTEVEAMTARLDGTSQQPKISAASVAAIASGIDMASGLLKGVAGLAGLFKSERTIQGADNVLTSAEVSAALSMCKAGGANAAAPVVRYLDGDAQALLAKVAVIGNEVKVVSDLASDLEGAATKMLNAAAALEAEVVAATSAKNKAQLEALKARKAPANFDVFKSKVSALVTQAQAYVDAVYQVDTTSGLSPMIVSAQFRVLREALETDARLTLTLLKSGGYALTTKRLLLNDRVDFAGGLAVRASVSNRSGDLAYDRVFYRDSGWIRADFHTTGETIKRQNF</sequence>
<feature type="chain" id="PRO_5046233920" evidence="2">
    <location>
        <begin position="26"/>
        <end position="437"/>
    </location>
</feature>
<organism evidence="3 4">
    <name type="scientific">Roseateles subflavus</name>
    <dbReference type="NCBI Taxonomy" id="3053353"/>
    <lineage>
        <taxon>Bacteria</taxon>
        <taxon>Pseudomonadati</taxon>
        <taxon>Pseudomonadota</taxon>
        <taxon>Betaproteobacteria</taxon>
        <taxon>Burkholderiales</taxon>
        <taxon>Sphaerotilaceae</taxon>
        <taxon>Roseateles</taxon>
    </lineage>
</organism>
<feature type="coiled-coil region" evidence="1">
    <location>
        <begin position="145"/>
        <end position="172"/>
    </location>
</feature>
<accession>A0ABT7LEX1</accession>
<dbReference type="RefSeq" id="WP_285980978.1">
    <property type="nucleotide sequence ID" value="NZ_JASVDS010000001.1"/>
</dbReference>
<comment type="caution">
    <text evidence="3">The sequence shown here is derived from an EMBL/GenBank/DDBJ whole genome shotgun (WGS) entry which is preliminary data.</text>
</comment>
<keyword evidence="2" id="KW-0732">Signal</keyword>
<dbReference type="EMBL" id="JASVDS010000001">
    <property type="protein sequence ID" value="MDL5030852.1"/>
    <property type="molecule type" value="Genomic_DNA"/>
</dbReference>
<protein>
    <submittedName>
        <fullName evidence="3">Uncharacterized protein</fullName>
    </submittedName>
</protein>
<proteinExistence type="predicted"/>
<gene>
    <name evidence="3" type="ORF">QRD43_02945</name>
</gene>
<dbReference type="Proteomes" id="UP001238603">
    <property type="component" value="Unassembled WGS sequence"/>
</dbReference>
<reference evidence="3 4" key="1">
    <citation type="submission" date="2023-06" db="EMBL/GenBank/DDBJ databases">
        <title>Pelomonas sp. APW6 16S ribosomal RNA gene genome sequencing and assembly.</title>
        <authorList>
            <person name="Woo H."/>
        </authorList>
    </citation>
    <scope>NUCLEOTIDE SEQUENCE [LARGE SCALE GENOMIC DNA]</scope>
    <source>
        <strain evidence="3 4">APW6</strain>
    </source>
</reference>
<evidence type="ECO:0000256" key="2">
    <source>
        <dbReference type="SAM" id="SignalP"/>
    </source>
</evidence>